<dbReference type="InterPro" id="IPR011990">
    <property type="entry name" value="TPR-like_helical_dom_sf"/>
</dbReference>
<proteinExistence type="predicted"/>
<dbReference type="SUPFAM" id="SSF48452">
    <property type="entry name" value="TPR-like"/>
    <property type="match status" value="1"/>
</dbReference>
<dbReference type="OrthoDB" id="6161812at2759"/>
<organism evidence="1 2">
    <name type="scientific">Gnomoniopsis smithogilvyi</name>
    <dbReference type="NCBI Taxonomy" id="1191159"/>
    <lineage>
        <taxon>Eukaryota</taxon>
        <taxon>Fungi</taxon>
        <taxon>Dikarya</taxon>
        <taxon>Ascomycota</taxon>
        <taxon>Pezizomycotina</taxon>
        <taxon>Sordariomycetes</taxon>
        <taxon>Sordariomycetidae</taxon>
        <taxon>Diaporthales</taxon>
        <taxon>Gnomoniaceae</taxon>
        <taxon>Gnomoniopsis</taxon>
    </lineage>
</organism>
<accession>A0A9W8YIN6</accession>
<dbReference type="Proteomes" id="UP001140453">
    <property type="component" value="Unassembled WGS sequence"/>
</dbReference>
<keyword evidence="2" id="KW-1185">Reference proteome</keyword>
<reference evidence="1" key="1">
    <citation type="submission" date="2022-10" db="EMBL/GenBank/DDBJ databases">
        <title>Tapping the CABI collections for fungal endophytes: first genome assemblies for Collariella, Neodidymelliopsis, Ascochyta clinopodiicola, Didymella pomorum, Didymosphaeria variabile, Neocosmospora piperis and Neocucurbitaria cava.</title>
        <authorList>
            <person name="Hill R."/>
        </authorList>
    </citation>
    <scope>NUCLEOTIDE SEQUENCE</scope>
    <source>
        <strain evidence="1">IMI 355082</strain>
    </source>
</reference>
<comment type="caution">
    <text evidence="1">The sequence shown here is derived from an EMBL/GenBank/DDBJ whole genome shotgun (WGS) entry which is preliminary data.</text>
</comment>
<gene>
    <name evidence="1" type="ORF">N0V93_009830</name>
</gene>
<evidence type="ECO:0000313" key="2">
    <source>
        <dbReference type="Proteomes" id="UP001140453"/>
    </source>
</evidence>
<dbReference type="AlphaFoldDB" id="A0A9W8YIN6"/>
<evidence type="ECO:0000313" key="1">
    <source>
        <dbReference type="EMBL" id="KAJ4385402.1"/>
    </source>
</evidence>
<sequence>MPPASRRIVLDLGSFVRGRYLHALGNVMSTMGNQDNSLSYHREALQHYKATLGNNHHRTTDLALLDHALNVYSNGNMYAPEKARATFLRSRAFRKLNETDKAEADVEEAAAQYLEIVGRDVGATEGGIEKLGRGLKQDDFDSLIAFWSR</sequence>
<dbReference type="EMBL" id="JAPEVB010000007">
    <property type="protein sequence ID" value="KAJ4385402.1"/>
    <property type="molecule type" value="Genomic_DNA"/>
</dbReference>
<protein>
    <submittedName>
        <fullName evidence="1">Uncharacterized protein</fullName>
    </submittedName>
</protein>
<dbReference type="Gene3D" id="1.25.40.10">
    <property type="entry name" value="Tetratricopeptide repeat domain"/>
    <property type="match status" value="1"/>
</dbReference>
<name>A0A9W8YIN6_9PEZI</name>